<proteinExistence type="predicted"/>
<evidence type="ECO:0000256" key="1">
    <source>
        <dbReference type="SAM" id="MobiDB-lite"/>
    </source>
</evidence>
<name>A0A7E4VVP3_PANRE</name>
<dbReference type="WBParaSite" id="Pan_g298.t1">
    <property type="protein sequence ID" value="Pan_g298.t1"/>
    <property type="gene ID" value="Pan_g298"/>
</dbReference>
<feature type="compositionally biased region" description="Acidic residues" evidence="1">
    <location>
        <begin position="145"/>
        <end position="154"/>
    </location>
</feature>
<dbReference type="Proteomes" id="UP000492821">
    <property type="component" value="Unassembled WGS sequence"/>
</dbReference>
<keyword evidence="2" id="KW-1185">Reference proteome</keyword>
<feature type="compositionally biased region" description="Polar residues" evidence="1">
    <location>
        <begin position="82"/>
        <end position="92"/>
    </location>
</feature>
<reference evidence="2" key="1">
    <citation type="journal article" date="2013" name="Genetics">
        <title>The draft genome and transcriptome of Panagrellus redivivus are shaped by the harsh demands of a free-living lifestyle.</title>
        <authorList>
            <person name="Srinivasan J."/>
            <person name="Dillman A.R."/>
            <person name="Macchietto M.G."/>
            <person name="Heikkinen L."/>
            <person name="Lakso M."/>
            <person name="Fracchia K.M."/>
            <person name="Antoshechkin I."/>
            <person name="Mortazavi A."/>
            <person name="Wong G."/>
            <person name="Sternberg P.W."/>
        </authorList>
    </citation>
    <scope>NUCLEOTIDE SEQUENCE [LARGE SCALE GENOMIC DNA]</scope>
    <source>
        <strain evidence="2">MT8872</strain>
    </source>
</reference>
<protein>
    <submittedName>
        <fullName evidence="3">Reverse transcriptase domain-containing protein</fullName>
    </submittedName>
</protein>
<evidence type="ECO:0000313" key="3">
    <source>
        <dbReference type="WBParaSite" id="Pan_g298.t1"/>
    </source>
</evidence>
<feature type="region of interest" description="Disordered" evidence="1">
    <location>
        <begin position="60"/>
        <end position="164"/>
    </location>
</feature>
<organism evidence="2 3">
    <name type="scientific">Panagrellus redivivus</name>
    <name type="common">Microworm</name>
    <dbReference type="NCBI Taxonomy" id="6233"/>
    <lineage>
        <taxon>Eukaryota</taxon>
        <taxon>Metazoa</taxon>
        <taxon>Ecdysozoa</taxon>
        <taxon>Nematoda</taxon>
        <taxon>Chromadorea</taxon>
        <taxon>Rhabditida</taxon>
        <taxon>Tylenchina</taxon>
        <taxon>Panagrolaimomorpha</taxon>
        <taxon>Panagrolaimoidea</taxon>
        <taxon>Panagrolaimidae</taxon>
        <taxon>Panagrellus</taxon>
    </lineage>
</organism>
<dbReference type="AlphaFoldDB" id="A0A7E4VVP3"/>
<feature type="compositionally biased region" description="Basic and acidic residues" evidence="1">
    <location>
        <begin position="135"/>
        <end position="144"/>
    </location>
</feature>
<sequence length="164" mass="18751">MITIPEELYLSLLKGKEDALIKNKGIDPLSATSQQYNILKYNRNRRQEVYATENKPINVRISGHNDKQVETQNTSPPPAPVTTISDHTISRNQIKRDRRPRIRDGDGDYSTDSEYMTSYEDEDNLKSAIYSENIEDVRSEKVSDEDSESEVPDENDSKEAENTP</sequence>
<evidence type="ECO:0000313" key="2">
    <source>
        <dbReference type="Proteomes" id="UP000492821"/>
    </source>
</evidence>
<reference evidence="3" key="2">
    <citation type="submission" date="2020-10" db="UniProtKB">
        <authorList>
            <consortium name="WormBaseParasite"/>
        </authorList>
    </citation>
    <scope>IDENTIFICATION</scope>
</reference>
<feature type="compositionally biased region" description="Basic and acidic residues" evidence="1">
    <location>
        <begin position="155"/>
        <end position="164"/>
    </location>
</feature>
<accession>A0A7E4VVP3</accession>